<name>A0A4Y2Q3K0_ARAVE</name>
<evidence type="ECO:0000313" key="1">
    <source>
        <dbReference type="EMBL" id="GBN58728.1"/>
    </source>
</evidence>
<evidence type="ECO:0000313" key="2">
    <source>
        <dbReference type="Proteomes" id="UP000499080"/>
    </source>
</evidence>
<accession>A0A4Y2Q3K0</accession>
<proteinExistence type="predicted"/>
<sequence>MATRRNLRDLFHREAQLLVVCPQCPFSDPIPLDDFRKKHVKEVHRLTRTDCEFCFGAFRWKPGALQSAATVQHQRTCFETFRTEHKYVPPEPEPPSEKEAESINVCEICKTFDTSALKLSTFGEEPNQHLETVGFYDPIFQKAFLVIQIRCHSIELR</sequence>
<reference evidence="1 2" key="1">
    <citation type="journal article" date="2019" name="Sci. Rep.">
        <title>Orb-weaving spider Araneus ventricosus genome elucidates the spidroin gene catalogue.</title>
        <authorList>
            <person name="Kono N."/>
            <person name="Nakamura H."/>
            <person name="Ohtoshi R."/>
            <person name="Moran D.A.P."/>
            <person name="Shinohara A."/>
            <person name="Yoshida Y."/>
            <person name="Fujiwara M."/>
            <person name="Mori M."/>
            <person name="Tomita M."/>
            <person name="Arakawa K."/>
        </authorList>
    </citation>
    <scope>NUCLEOTIDE SEQUENCE [LARGE SCALE GENOMIC DNA]</scope>
</reference>
<dbReference type="EMBL" id="BGPR01012988">
    <property type="protein sequence ID" value="GBN58728.1"/>
    <property type="molecule type" value="Genomic_DNA"/>
</dbReference>
<comment type="caution">
    <text evidence="1">The sequence shown here is derived from an EMBL/GenBank/DDBJ whole genome shotgun (WGS) entry which is preliminary data.</text>
</comment>
<gene>
    <name evidence="1" type="ORF">AVEN_145196_1</name>
</gene>
<dbReference type="Proteomes" id="UP000499080">
    <property type="component" value="Unassembled WGS sequence"/>
</dbReference>
<dbReference type="AlphaFoldDB" id="A0A4Y2Q3K0"/>
<protein>
    <submittedName>
        <fullName evidence="1">Uncharacterized protein</fullName>
    </submittedName>
</protein>
<keyword evidence="2" id="KW-1185">Reference proteome</keyword>
<organism evidence="1 2">
    <name type="scientific">Araneus ventricosus</name>
    <name type="common">Orbweaver spider</name>
    <name type="synonym">Epeira ventricosa</name>
    <dbReference type="NCBI Taxonomy" id="182803"/>
    <lineage>
        <taxon>Eukaryota</taxon>
        <taxon>Metazoa</taxon>
        <taxon>Ecdysozoa</taxon>
        <taxon>Arthropoda</taxon>
        <taxon>Chelicerata</taxon>
        <taxon>Arachnida</taxon>
        <taxon>Araneae</taxon>
        <taxon>Araneomorphae</taxon>
        <taxon>Entelegynae</taxon>
        <taxon>Araneoidea</taxon>
        <taxon>Araneidae</taxon>
        <taxon>Araneus</taxon>
    </lineage>
</organism>